<dbReference type="InterPro" id="IPR035901">
    <property type="entry name" value="GIY-YIG_endonuc_sf"/>
</dbReference>
<dbReference type="Pfam" id="PF01541">
    <property type="entry name" value="GIY-YIG"/>
    <property type="match status" value="1"/>
</dbReference>
<feature type="domain" description="GIY-YIG" evidence="1">
    <location>
        <begin position="26"/>
        <end position="105"/>
    </location>
</feature>
<gene>
    <name evidence="2" type="ORF">F1193_16695</name>
</gene>
<dbReference type="PROSITE" id="PS50164">
    <property type="entry name" value="GIY_YIG"/>
    <property type="match status" value="1"/>
</dbReference>
<dbReference type="Gene3D" id="3.40.1440.10">
    <property type="entry name" value="GIY-YIG endonuclease"/>
    <property type="match status" value="1"/>
</dbReference>
<dbReference type="SUPFAM" id="SSF82771">
    <property type="entry name" value="GIY-YIG endonuclease"/>
    <property type="match status" value="1"/>
</dbReference>
<dbReference type="RefSeq" id="WP_150098923.1">
    <property type="nucleotide sequence ID" value="NZ_VWPL01000059.1"/>
</dbReference>
<protein>
    <submittedName>
        <fullName evidence="2">GIY-YIG nuclease family protein</fullName>
    </submittedName>
</protein>
<name>A0A5M6HI02_9HYPH</name>
<evidence type="ECO:0000313" key="2">
    <source>
        <dbReference type="EMBL" id="KAA5595405.1"/>
    </source>
</evidence>
<reference evidence="2 3" key="1">
    <citation type="submission" date="2019-09" db="EMBL/GenBank/DDBJ databases">
        <title>Draft Whole-Genome sequence of Blastochloris sulfoviridis DSM 729.</title>
        <authorList>
            <person name="Meyer T.E."/>
            <person name="Kyndt J.A."/>
        </authorList>
    </citation>
    <scope>NUCLEOTIDE SEQUENCE [LARGE SCALE GENOMIC DNA]</scope>
    <source>
        <strain evidence="2 3">DSM 729</strain>
    </source>
</reference>
<keyword evidence="3" id="KW-1185">Reference proteome</keyword>
<sequence>MNIAELVPQPPHFETFKRSRERFVPETSGCYALTTFSREVVYVGLAKNLRRRMNNHLDSEVKVGLTPLGRAALFFWIESNDIEKIERTWMNIHIQQEGGLPVLNSVYSPVST</sequence>
<comment type="caution">
    <text evidence="2">The sequence shown here is derived from an EMBL/GenBank/DDBJ whole genome shotgun (WGS) entry which is preliminary data.</text>
</comment>
<dbReference type="CDD" id="cd00719">
    <property type="entry name" value="GIY-YIG_SF"/>
    <property type="match status" value="1"/>
</dbReference>
<organism evidence="2 3">
    <name type="scientific">Blastochloris sulfoviridis</name>
    <dbReference type="NCBI Taxonomy" id="50712"/>
    <lineage>
        <taxon>Bacteria</taxon>
        <taxon>Pseudomonadati</taxon>
        <taxon>Pseudomonadota</taxon>
        <taxon>Alphaproteobacteria</taxon>
        <taxon>Hyphomicrobiales</taxon>
        <taxon>Blastochloridaceae</taxon>
        <taxon>Blastochloris</taxon>
    </lineage>
</organism>
<dbReference type="InterPro" id="IPR000305">
    <property type="entry name" value="GIY-YIG_endonuc"/>
</dbReference>
<dbReference type="EMBL" id="VWPL01000059">
    <property type="protein sequence ID" value="KAA5595405.1"/>
    <property type="molecule type" value="Genomic_DNA"/>
</dbReference>
<accession>A0A5M6HI02</accession>
<evidence type="ECO:0000313" key="3">
    <source>
        <dbReference type="Proteomes" id="UP000323886"/>
    </source>
</evidence>
<dbReference type="Proteomes" id="UP000323886">
    <property type="component" value="Unassembled WGS sequence"/>
</dbReference>
<proteinExistence type="predicted"/>
<evidence type="ECO:0000259" key="1">
    <source>
        <dbReference type="PROSITE" id="PS50164"/>
    </source>
</evidence>
<dbReference type="AlphaFoldDB" id="A0A5M6HI02"/>
<dbReference type="OrthoDB" id="8265562at2"/>